<accession>A0A1V5ZJE5</accession>
<evidence type="ECO:0000256" key="8">
    <source>
        <dbReference type="PROSITE-ProRule" id="PRU00284"/>
    </source>
</evidence>
<gene>
    <name evidence="11" type="primary">mcp4</name>
    <name evidence="11" type="ORF">BWY04_01390</name>
</gene>
<evidence type="ECO:0000256" key="3">
    <source>
        <dbReference type="ARBA" id="ARBA00022500"/>
    </source>
</evidence>
<dbReference type="SMART" id="SM00283">
    <property type="entry name" value="MA"/>
    <property type="match status" value="1"/>
</dbReference>
<dbReference type="GO" id="GO:0005886">
    <property type="term" value="C:plasma membrane"/>
    <property type="evidence" value="ECO:0007669"/>
    <property type="project" value="UniProtKB-SubCell"/>
</dbReference>
<dbReference type="InterPro" id="IPR033480">
    <property type="entry name" value="sCache_2"/>
</dbReference>
<organism evidence="11">
    <name type="scientific">candidate division CPR1 bacterium ADurb.Bin160</name>
    <dbReference type="NCBI Taxonomy" id="1852826"/>
    <lineage>
        <taxon>Bacteria</taxon>
        <taxon>candidate division CPR1</taxon>
    </lineage>
</organism>
<dbReference type="SUPFAM" id="SSF58104">
    <property type="entry name" value="Methyl-accepting chemotaxis protein (MCP) signaling domain"/>
    <property type="match status" value="1"/>
</dbReference>
<keyword evidence="6 9" id="KW-0472">Membrane</keyword>
<evidence type="ECO:0000256" key="5">
    <source>
        <dbReference type="ARBA" id="ARBA00022989"/>
    </source>
</evidence>
<name>A0A1V5ZJE5_9BACT</name>
<evidence type="ECO:0000256" key="6">
    <source>
        <dbReference type="ARBA" id="ARBA00023136"/>
    </source>
</evidence>
<dbReference type="PROSITE" id="PS50111">
    <property type="entry name" value="CHEMOTAXIS_TRANSDUC_2"/>
    <property type="match status" value="1"/>
</dbReference>
<keyword evidence="8" id="KW-0807">Transducer</keyword>
<dbReference type="SMART" id="SM01049">
    <property type="entry name" value="Cache_2"/>
    <property type="match status" value="1"/>
</dbReference>
<feature type="transmembrane region" description="Helical" evidence="9">
    <location>
        <begin position="12"/>
        <end position="35"/>
    </location>
</feature>
<dbReference type="Proteomes" id="UP000485621">
    <property type="component" value="Unassembled WGS sequence"/>
</dbReference>
<evidence type="ECO:0000256" key="1">
    <source>
        <dbReference type="ARBA" id="ARBA00004651"/>
    </source>
</evidence>
<feature type="transmembrane region" description="Helical" evidence="9">
    <location>
        <begin position="189"/>
        <end position="212"/>
    </location>
</feature>
<dbReference type="PANTHER" id="PTHR43531">
    <property type="entry name" value="PROTEIN ICFG"/>
    <property type="match status" value="1"/>
</dbReference>
<dbReference type="PRINTS" id="PR00260">
    <property type="entry name" value="CHEMTRNSDUCR"/>
</dbReference>
<keyword evidence="5 9" id="KW-1133">Transmembrane helix</keyword>
<dbReference type="EMBL" id="MWDB01000049">
    <property type="protein sequence ID" value="OQB40301.1"/>
    <property type="molecule type" value="Genomic_DNA"/>
</dbReference>
<dbReference type="InterPro" id="IPR051310">
    <property type="entry name" value="MCP_chemotaxis"/>
</dbReference>
<dbReference type="GO" id="GO:0006935">
    <property type="term" value="P:chemotaxis"/>
    <property type="evidence" value="ECO:0007669"/>
    <property type="project" value="UniProtKB-KW"/>
</dbReference>
<evidence type="ECO:0000256" key="2">
    <source>
        <dbReference type="ARBA" id="ARBA00022475"/>
    </source>
</evidence>
<keyword evidence="4 9" id="KW-0812">Transmembrane</keyword>
<evidence type="ECO:0000259" key="10">
    <source>
        <dbReference type="PROSITE" id="PS50111"/>
    </source>
</evidence>
<keyword evidence="3" id="KW-0145">Chemotaxis</keyword>
<proteinExistence type="inferred from homology"/>
<feature type="domain" description="Methyl-accepting transducer" evidence="10">
    <location>
        <begin position="271"/>
        <end position="556"/>
    </location>
</feature>
<dbReference type="InterPro" id="IPR004089">
    <property type="entry name" value="MCPsignal_dom"/>
</dbReference>
<dbReference type="Pfam" id="PF00015">
    <property type="entry name" value="MCPsignal"/>
    <property type="match status" value="1"/>
</dbReference>
<evidence type="ECO:0000256" key="4">
    <source>
        <dbReference type="ARBA" id="ARBA00022692"/>
    </source>
</evidence>
<evidence type="ECO:0000313" key="11">
    <source>
        <dbReference type="EMBL" id="OQB40301.1"/>
    </source>
</evidence>
<protein>
    <submittedName>
        <fullName evidence="11">Methyl-accepting chemotaxis protein 4</fullName>
    </submittedName>
</protein>
<comment type="similarity">
    <text evidence="7">Belongs to the methyl-accepting chemotaxis (MCP) protein family.</text>
</comment>
<dbReference type="GO" id="GO:0007165">
    <property type="term" value="P:signal transduction"/>
    <property type="evidence" value="ECO:0007669"/>
    <property type="project" value="UniProtKB-KW"/>
</dbReference>
<dbReference type="InterPro" id="IPR004090">
    <property type="entry name" value="Chemotax_Me-accpt_rcpt"/>
</dbReference>
<keyword evidence="2" id="KW-1003">Cell membrane</keyword>
<evidence type="ECO:0000256" key="7">
    <source>
        <dbReference type="ARBA" id="ARBA00029447"/>
    </source>
</evidence>
<dbReference type="Pfam" id="PF17200">
    <property type="entry name" value="sCache_2"/>
    <property type="match status" value="1"/>
</dbReference>
<comment type="caution">
    <text evidence="11">The sequence shown here is derived from an EMBL/GenBank/DDBJ whole genome shotgun (WGS) entry which is preliminary data.</text>
</comment>
<dbReference type="Gene3D" id="3.30.450.20">
    <property type="entry name" value="PAS domain"/>
    <property type="match status" value="1"/>
</dbReference>
<comment type="subcellular location">
    <subcellularLocation>
        <location evidence="1">Cell membrane</location>
        <topology evidence="1">Multi-pass membrane protein</topology>
    </subcellularLocation>
</comment>
<dbReference type="PANTHER" id="PTHR43531:SF11">
    <property type="entry name" value="METHYL-ACCEPTING CHEMOTAXIS PROTEIN 3"/>
    <property type="match status" value="1"/>
</dbReference>
<reference evidence="11" key="1">
    <citation type="submission" date="2017-02" db="EMBL/GenBank/DDBJ databases">
        <title>Delving into the versatile metabolic prowess of the omnipresent phylum Bacteroidetes.</title>
        <authorList>
            <person name="Nobu M.K."/>
            <person name="Mei R."/>
            <person name="Narihiro T."/>
            <person name="Kuroda K."/>
            <person name="Liu W.-T."/>
        </authorList>
    </citation>
    <scope>NUCLEOTIDE SEQUENCE</scope>
    <source>
        <strain evidence="11">ADurb.Bin160</strain>
    </source>
</reference>
<sequence>MFKYFKTFRSKLVLQSILINFTLLIAFSIIYTNVYNNFKNEMNEKIKATTQCLYTVMLGYDQNVQKGIMTLDEAQYKLSNAFAVIRYGNDNYFTIQDATDYKFIMHPRKELEGKGLNEVSSQFTKQNIEQILSNAVNNSQNAGFIEYDWIDSNNNKIVKFGYAVKLQSWNWILTTAINNEDLTKQMKTITIYFITTFLFILIITTILTWTFAVKMRKVVSNVTQDIRRLKTGDIKSSIINYGENTEFNDIFKNIEEFRHYVADLISLIKEKINDISSSSEELSATSEVFSTSAQSQAASLEEITATMEEISANSESSYEKTVEQKEKTKEMVADINLLFDVVSKVGGVMNDALTVKNKLEITLIKMLQSSVLSKDSLINTTNKVKEISFVIEMIEEISDQINLLSLNASIEAARAGEAGKGFEVVAQEIGKLANKTSDNVKNINSLIKNALENMNKTNEIVKDFADTSENIAKDVKQFGVYVDKVGELAQEDIRIQQLLKDKTTIISNSMDDVTKAIEEQKIAITDIATSINNMNEIVQTNASGAEEIAASSQNLSNVAENLVKQTQFFKV</sequence>
<dbReference type="AlphaFoldDB" id="A0A1V5ZJE5"/>
<evidence type="ECO:0000256" key="9">
    <source>
        <dbReference type="SAM" id="Phobius"/>
    </source>
</evidence>
<dbReference type="Gene3D" id="1.10.287.950">
    <property type="entry name" value="Methyl-accepting chemotaxis protein"/>
    <property type="match status" value="1"/>
</dbReference>
<dbReference type="GO" id="GO:0004888">
    <property type="term" value="F:transmembrane signaling receptor activity"/>
    <property type="evidence" value="ECO:0007669"/>
    <property type="project" value="InterPro"/>
</dbReference>